<dbReference type="KEGG" id="lbc:LACBIDRAFT_304225"/>
<organism evidence="2">
    <name type="scientific">Laccaria bicolor (strain S238N-H82 / ATCC MYA-4686)</name>
    <name type="common">Bicoloured deceiver</name>
    <name type="synonym">Laccaria laccata var. bicolor</name>
    <dbReference type="NCBI Taxonomy" id="486041"/>
    <lineage>
        <taxon>Eukaryota</taxon>
        <taxon>Fungi</taxon>
        <taxon>Dikarya</taxon>
        <taxon>Basidiomycota</taxon>
        <taxon>Agaricomycotina</taxon>
        <taxon>Agaricomycetes</taxon>
        <taxon>Agaricomycetidae</taxon>
        <taxon>Agaricales</taxon>
        <taxon>Agaricineae</taxon>
        <taxon>Hydnangiaceae</taxon>
        <taxon>Laccaria</taxon>
    </lineage>
</organism>
<accession>B0DL64</accession>
<dbReference type="AlphaFoldDB" id="B0DL64"/>
<dbReference type="Proteomes" id="UP000001194">
    <property type="component" value="Unassembled WGS sequence"/>
</dbReference>
<keyword evidence="2" id="KW-1185">Reference proteome</keyword>
<evidence type="ECO:0000313" key="2">
    <source>
        <dbReference type="Proteomes" id="UP000001194"/>
    </source>
</evidence>
<gene>
    <name evidence="1" type="ORF">LACBIDRAFT_304225</name>
</gene>
<dbReference type="RefSeq" id="XP_001884770.1">
    <property type="nucleotide sequence ID" value="XM_001884735.1"/>
</dbReference>
<dbReference type="InParanoid" id="B0DL64"/>
<dbReference type="InterPro" id="IPR009027">
    <property type="entry name" value="Ribosomal_bL9/RNase_H1_N"/>
</dbReference>
<dbReference type="SUPFAM" id="SSF55658">
    <property type="entry name" value="L9 N-domain-like"/>
    <property type="match status" value="1"/>
</dbReference>
<sequence length="255" mass="25995">MRPPGGAPLWQITVVSSALETSPLAYVPSPLLRISNSSSPPAAVSEPTSRIAADDFEVLPPVSEAASDGLDHLLPDDVILVTSRPSPFILPDPLPAAPLVSRASASTGRTRSGPGSAASPVAMASVASPMRASAATAFSVTTTLVAETSSDDLTELDTLTAAVAATALDSDNGEAGGESGGDNGGSYHVPASTEAGPFYVITRGLQVGIFAGWGNTSPLVTGISNAVFWRVASVYDGHVRMQQAIASDFVEQLHK</sequence>
<proteinExistence type="predicted"/>
<dbReference type="GeneID" id="6080454"/>
<dbReference type="EMBL" id="DS547117">
    <property type="protein sequence ID" value="EDR04598.1"/>
    <property type="molecule type" value="Genomic_DNA"/>
</dbReference>
<dbReference type="HOGENOM" id="CLU_1090158_0_0_1"/>
<protein>
    <submittedName>
        <fullName evidence="1">Predicted protein</fullName>
    </submittedName>
</protein>
<name>B0DL64_LACBS</name>
<evidence type="ECO:0000313" key="1">
    <source>
        <dbReference type="EMBL" id="EDR04598.1"/>
    </source>
</evidence>
<reference evidence="1 2" key="1">
    <citation type="journal article" date="2008" name="Nature">
        <title>The genome of Laccaria bicolor provides insights into mycorrhizal symbiosis.</title>
        <authorList>
            <person name="Martin F."/>
            <person name="Aerts A."/>
            <person name="Ahren D."/>
            <person name="Brun A."/>
            <person name="Danchin E.G.J."/>
            <person name="Duchaussoy F."/>
            <person name="Gibon J."/>
            <person name="Kohler A."/>
            <person name="Lindquist E."/>
            <person name="Pereda V."/>
            <person name="Salamov A."/>
            <person name="Shapiro H.J."/>
            <person name="Wuyts J."/>
            <person name="Blaudez D."/>
            <person name="Buee M."/>
            <person name="Brokstein P."/>
            <person name="Canbaeck B."/>
            <person name="Cohen D."/>
            <person name="Courty P.E."/>
            <person name="Coutinho P.M."/>
            <person name="Delaruelle C."/>
            <person name="Detter J.C."/>
            <person name="Deveau A."/>
            <person name="DiFazio S."/>
            <person name="Duplessis S."/>
            <person name="Fraissinet-Tachet L."/>
            <person name="Lucic E."/>
            <person name="Frey-Klett P."/>
            <person name="Fourrey C."/>
            <person name="Feussner I."/>
            <person name="Gay G."/>
            <person name="Grimwood J."/>
            <person name="Hoegger P.J."/>
            <person name="Jain P."/>
            <person name="Kilaru S."/>
            <person name="Labbe J."/>
            <person name="Lin Y.C."/>
            <person name="Legue V."/>
            <person name="Le Tacon F."/>
            <person name="Marmeisse R."/>
            <person name="Melayah D."/>
            <person name="Montanini B."/>
            <person name="Muratet M."/>
            <person name="Nehls U."/>
            <person name="Niculita-Hirzel H."/>
            <person name="Oudot-Le Secq M.P."/>
            <person name="Peter M."/>
            <person name="Quesneville H."/>
            <person name="Rajashekar B."/>
            <person name="Reich M."/>
            <person name="Rouhier N."/>
            <person name="Schmutz J."/>
            <person name="Yin T."/>
            <person name="Chalot M."/>
            <person name="Henrissat B."/>
            <person name="Kuees U."/>
            <person name="Lucas S."/>
            <person name="Van de Peer Y."/>
            <person name="Podila G.K."/>
            <person name="Polle A."/>
            <person name="Pukkila P.J."/>
            <person name="Richardson P.M."/>
            <person name="Rouze P."/>
            <person name="Sanders I.R."/>
            <person name="Stajich J.E."/>
            <person name="Tunlid A."/>
            <person name="Tuskan G."/>
            <person name="Grigoriev I.V."/>
        </authorList>
    </citation>
    <scope>NUCLEOTIDE SEQUENCE [LARGE SCALE GENOMIC DNA]</scope>
    <source>
        <strain evidence="2">S238N-H82 / ATCC MYA-4686</strain>
    </source>
</reference>
<dbReference type="OrthoDB" id="3069846at2759"/>